<dbReference type="InterPro" id="IPR009049">
    <property type="entry name" value="Argininosuccinate_lyase"/>
</dbReference>
<evidence type="ECO:0000313" key="4">
    <source>
        <dbReference type="EMBL" id="GFP60543.1"/>
    </source>
</evidence>
<dbReference type="EMBL" id="BLZH01000020">
    <property type="protein sequence ID" value="GFP60543.1"/>
    <property type="molecule type" value="Genomic_DNA"/>
</dbReference>
<dbReference type="InterPro" id="IPR022761">
    <property type="entry name" value="Fumarate_lyase_N"/>
</dbReference>
<comment type="similarity">
    <text evidence="1">Belongs to the lyase 1 family. Argininosuccinate lyase subfamily.</text>
</comment>
<reference evidence="4 5" key="1">
    <citation type="submission" date="2020-07" db="EMBL/GenBank/DDBJ databases">
        <title>Trichoderma asperellum IC-1 whole genome shotgun sequence.</title>
        <authorList>
            <person name="Kanamasa S."/>
            <person name="Takahashi H."/>
        </authorList>
    </citation>
    <scope>NUCLEOTIDE SEQUENCE [LARGE SCALE GENOMIC DNA]</scope>
    <source>
        <strain evidence="4 5">IC-1</strain>
    </source>
</reference>
<dbReference type="InterPro" id="IPR029419">
    <property type="entry name" value="Arg_succ_lyase_C"/>
</dbReference>
<dbReference type="InterPro" id="IPR008948">
    <property type="entry name" value="L-Aspartase-like"/>
</dbReference>
<dbReference type="AlphaFoldDB" id="A0A6V8RD37"/>
<feature type="domain" description="Argininosuccinate lyase C-terminal" evidence="3">
    <location>
        <begin position="115"/>
        <end position="183"/>
    </location>
</feature>
<keyword evidence="4" id="KW-0456">Lyase</keyword>
<dbReference type="OrthoDB" id="2561043at2759"/>
<dbReference type="GO" id="GO:0004056">
    <property type="term" value="F:argininosuccinate lyase activity"/>
    <property type="evidence" value="ECO:0007669"/>
    <property type="project" value="InterPro"/>
</dbReference>
<dbReference type="Gene3D" id="1.10.40.30">
    <property type="entry name" value="Fumarase/aspartase (C-terminal domain)"/>
    <property type="match status" value="1"/>
</dbReference>
<evidence type="ECO:0000256" key="1">
    <source>
        <dbReference type="ARBA" id="ARBA00010755"/>
    </source>
</evidence>
<dbReference type="InterPro" id="IPR024083">
    <property type="entry name" value="Fumarase/histidase_N"/>
</dbReference>
<accession>A0A6V8RD37</accession>
<organism evidence="4 5">
    <name type="scientific">Trichoderma asperellum</name>
    <name type="common">Filamentous fungus</name>
    <dbReference type="NCBI Taxonomy" id="101201"/>
    <lineage>
        <taxon>Eukaryota</taxon>
        <taxon>Fungi</taxon>
        <taxon>Dikarya</taxon>
        <taxon>Ascomycota</taxon>
        <taxon>Pezizomycotina</taxon>
        <taxon>Sordariomycetes</taxon>
        <taxon>Hypocreomycetidae</taxon>
        <taxon>Hypocreales</taxon>
        <taxon>Hypocreaceae</taxon>
        <taxon>Trichoderma</taxon>
    </lineage>
</organism>
<dbReference type="Proteomes" id="UP000517252">
    <property type="component" value="Unassembled WGS sequence"/>
</dbReference>
<dbReference type="PANTHER" id="PTHR43814:SF1">
    <property type="entry name" value="ARGININOSUCCINATE LYASE"/>
    <property type="match status" value="1"/>
</dbReference>
<dbReference type="Gene3D" id="1.10.275.10">
    <property type="entry name" value="Fumarase/aspartase (N-terminal domain)"/>
    <property type="match status" value="1"/>
</dbReference>
<evidence type="ECO:0000259" key="2">
    <source>
        <dbReference type="Pfam" id="PF00206"/>
    </source>
</evidence>
<evidence type="ECO:0000313" key="5">
    <source>
        <dbReference type="Proteomes" id="UP000517252"/>
    </source>
</evidence>
<dbReference type="PANTHER" id="PTHR43814">
    <property type="entry name" value="ARGININOSUCCINATE LYASE"/>
    <property type="match status" value="1"/>
</dbReference>
<name>A0A6V8RD37_TRIAP</name>
<evidence type="ECO:0000259" key="3">
    <source>
        <dbReference type="Pfam" id="PF14698"/>
    </source>
</evidence>
<dbReference type="Pfam" id="PF14698">
    <property type="entry name" value="ASL_C2"/>
    <property type="match status" value="1"/>
</dbReference>
<comment type="caution">
    <text evidence="4">The sequence shown here is derived from an EMBL/GenBank/DDBJ whole genome shotgun (WGS) entry which is preliminary data.</text>
</comment>
<sequence length="209" mass="24118">MVVKHNESIYFDRILYKQNVAGSIAFAQSNAKADILTLEEFEKLEQSLRENSMAGVPERGLVLETLQWDAMFMQHISRWIEDLIIYSAAEFGLVHYQQYPVHLSSAKTKAALDPFMLATDIADYLVRKRVSFRETHHISGRYVAKSKETSIPMNELSFEQLRATDSRFEEDIAEAYVYQTTVERRSAKGGTSKSSVLEQINKFRLLRQR</sequence>
<dbReference type="Gene3D" id="1.20.200.10">
    <property type="entry name" value="Fumarase/aspartase (Central domain)"/>
    <property type="match status" value="2"/>
</dbReference>
<gene>
    <name evidence="4" type="ORF">TASIC1_0020002700</name>
</gene>
<dbReference type="GO" id="GO:0042450">
    <property type="term" value="P:L-arginine biosynthetic process via ornithine"/>
    <property type="evidence" value="ECO:0007669"/>
    <property type="project" value="InterPro"/>
</dbReference>
<dbReference type="GO" id="GO:0005829">
    <property type="term" value="C:cytosol"/>
    <property type="evidence" value="ECO:0007669"/>
    <property type="project" value="TreeGrafter"/>
</dbReference>
<dbReference type="FunFam" id="1.10.40.30:FF:000001">
    <property type="entry name" value="Argininosuccinate lyase"/>
    <property type="match status" value="1"/>
</dbReference>
<dbReference type="Pfam" id="PF00206">
    <property type="entry name" value="Lyase_1"/>
    <property type="match status" value="1"/>
</dbReference>
<protein>
    <submittedName>
        <fullName evidence="4">Argininosuccinate lyase</fullName>
    </submittedName>
</protein>
<feature type="domain" description="Fumarate lyase N-terminal" evidence="2">
    <location>
        <begin position="12"/>
        <end position="96"/>
    </location>
</feature>
<proteinExistence type="inferred from homology"/>
<dbReference type="SUPFAM" id="SSF48557">
    <property type="entry name" value="L-aspartase-like"/>
    <property type="match status" value="1"/>
</dbReference>